<dbReference type="EMBL" id="JBFDAA010000002">
    <property type="protein sequence ID" value="KAL1140068.1"/>
    <property type="molecule type" value="Genomic_DNA"/>
</dbReference>
<dbReference type="Proteomes" id="UP001558652">
    <property type="component" value="Unassembled WGS sequence"/>
</dbReference>
<organism evidence="2 3">
    <name type="scientific">Ranatra chinensis</name>
    <dbReference type="NCBI Taxonomy" id="642074"/>
    <lineage>
        <taxon>Eukaryota</taxon>
        <taxon>Metazoa</taxon>
        <taxon>Ecdysozoa</taxon>
        <taxon>Arthropoda</taxon>
        <taxon>Hexapoda</taxon>
        <taxon>Insecta</taxon>
        <taxon>Pterygota</taxon>
        <taxon>Neoptera</taxon>
        <taxon>Paraneoptera</taxon>
        <taxon>Hemiptera</taxon>
        <taxon>Heteroptera</taxon>
        <taxon>Panheteroptera</taxon>
        <taxon>Nepomorpha</taxon>
        <taxon>Nepidae</taxon>
        <taxon>Ranatrinae</taxon>
        <taxon>Ranatra</taxon>
    </lineage>
</organism>
<keyword evidence="3" id="KW-1185">Reference proteome</keyword>
<evidence type="ECO:0000313" key="2">
    <source>
        <dbReference type="EMBL" id="KAL1140068.1"/>
    </source>
</evidence>
<gene>
    <name evidence="2" type="ORF">AAG570_007045</name>
</gene>
<name>A0ABD0ZCQ9_9HEMI</name>
<sequence>MGRESTSGHGVDAHSGPCRRSPRFRMATTVAGVTAMGGEMILDLEPISGIKRTVKAHVLDWGPQVYQVILGADALCSLGTRVTARSGGWRVKVGNKRFSPVAVLGVADYVGAAVVRSPDAVNPQNVREKFRGVFYVEGDPIPATGRFIILI</sequence>
<evidence type="ECO:0000256" key="1">
    <source>
        <dbReference type="SAM" id="MobiDB-lite"/>
    </source>
</evidence>
<proteinExistence type="predicted"/>
<comment type="caution">
    <text evidence="2">The sequence shown here is derived from an EMBL/GenBank/DDBJ whole genome shotgun (WGS) entry which is preliminary data.</text>
</comment>
<protein>
    <submittedName>
        <fullName evidence="2">Uncharacterized protein</fullName>
    </submittedName>
</protein>
<feature type="region of interest" description="Disordered" evidence="1">
    <location>
        <begin position="1"/>
        <end position="20"/>
    </location>
</feature>
<evidence type="ECO:0000313" key="3">
    <source>
        <dbReference type="Proteomes" id="UP001558652"/>
    </source>
</evidence>
<reference evidence="2 3" key="1">
    <citation type="submission" date="2024-07" db="EMBL/GenBank/DDBJ databases">
        <title>Chromosome-level genome assembly of the water stick insect Ranatra chinensis (Heteroptera: Nepidae).</title>
        <authorList>
            <person name="Liu X."/>
        </authorList>
    </citation>
    <scope>NUCLEOTIDE SEQUENCE [LARGE SCALE GENOMIC DNA]</scope>
    <source>
        <strain evidence="2">Cailab_2021Rc</strain>
        <tissue evidence="2">Muscle</tissue>
    </source>
</reference>
<accession>A0ABD0ZCQ9</accession>
<dbReference type="AlphaFoldDB" id="A0ABD0ZCQ9"/>